<comment type="caution">
    <text evidence="1">The sequence shown here is derived from an EMBL/GenBank/DDBJ whole genome shotgun (WGS) entry which is preliminary data.</text>
</comment>
<sequence length="136" mass="13994">MTALTKDRNTPRRSGDNRQFPVAAGAKLFAGAMGAVNAAGLAVRMTTATTIKGAGRIKRPVDNTAGAAGDLVVDIEVGIFRYENSAGADLITKAAIGAVCYGVDDQTVALTSGTNTRSVAGTIFDVDDQGVWVEFA</sequence>
<reference evidence="1 2" key="1">
    <citation type="submission" date="2021-03" db="EMBL/GenBank/DDBJ databases">
        <title>Genomic Encyclopedia of Type Strains, Phase IV (KMG-IV): sequencing the most valuable type-strain genomes for metagenomic binning, comparative biology and taxonomic classification.</title>
        <authorList>
            <person name="Goeker M."/>
        </authorList>
    </citation>
    <scope>NUCLEOTIDE SEQUENCE [LARGE SCALE GENOMIC DNA]</scope>
    <source>
        <strain evidence="1 2">DSM 21600</strain>
    </source>
</reference>
<proteinExistence type="predicted"/>
<evidence type="ECO:0000313" key="1">
    <source>
        <dbReference type="EMBL" id="MBP1852692.1"/>
    </source>
</evidence>
<name>A0ABS4E452_9HYPH</name>
<protein>
    <submittedName>
        <fullName evidence="1">Flagellar basal body P-ring protein FlgI</fullName>
    </submittedName>
</protein>
<keyword evidence="2" id="KW-1185">Reference proteome</keyword>
<dbReference type="Proteomes" id="UP000759443">
    <property type="component" value="Unassembled WGS sequence"/>
</dbReference>
<accession>A0ABS4E452</accession>
<dbReference type="EMBL" id="JAGGJU010000012">
    <property type="protein sequence ID" value="MBP1852692.1"/>
    <property type="molecule type" value="Genomic_DNA"/>
</dbReference>
<keyword evidence="1" id="KW-0966">Cell projection</keyword>
<dbReference type="RefSeq" id="WP_209947744.1">
    <property type="nucleotide sequence ID" value="NZ_JAGGJU010000012.1"/>
</dbReference>
<gene>
    <name evidence="1" type="ORF">J2Z17_004150</name>
</gene>
<evidence type="ECO:0000313" key="2">
    <source>
        <dbReference type="Proteomes" id="UP000759443"/>
    </source>
</evidence>
<organism evidence="1 2">
    <name type="scientific">Rhizobium halophytocola</name>
    <dbReference type="NCBI Taxonomy" id="735519"/>
    <lineage>
        <taxon>Bacteria</taxon>
        <taxon>Pseudomonadati</taxon>
        <taxon>Pseudomonadota</taxon>
        <taxon>Alphaproteobacteria</taxon>
        <taxon>Hyphomicrobiales</taxon>
        <taxon>Rhizobiaceae</taxon>
        <taxon>Rhizobium/Agrobacterium group</taxon>
        <taxon>Rhizobium</taxon>
    </lineage>
</organism>
<keyword evidence="1" id="KW-0282">Flagellum</keyword>
<keyword evidence="1" id="KW-0969">Cilium</keyword>